<evidence type="ECO:0000313" key="2">
    <source>
        <dbReference type="EMBL" id="KAL2515376.1"/>
    </source>
</evidence>
<organism evidence="2 3">
    <name type="scientific">Forsythia ovata</name>
    <dbReference type="NCBI Taxonomy" id="205694"/>
    <lineage>
        <taxon>Eukaryota</taxon>
        <taxon>Viridiplantae</taxon>
        <taxon>Streptophyta</taxon>
        <taxon>Embryophyta</taxon>
        <taxon>Tracheophyta</taxon>
        <taxon>Spermatophyta</taxon>
        <taxon>Magnoliopsida</taxon>
        <taxon>eudicotyledons</taxon>
        <taxon>Gunneridae</taxon>
        <taxon>Pentapetalae</taxon>
        <taxon>asterids</taxon>
        <taxon>lamiids</taxon>
        <taxon>Lamiales</taxon>
        <taxon>Oleaceae</taxon>
        <taxon>Forsythieae</taxon>
        <taxon>Forsythia</taxon>
    </lineage>
</organism>
<proteinExistence type="predicted"/>
<gene>
    <name evidence="2" type="ORF">Fot_29347</name>
</gene>
<accession>A0ABD1TRK7</accession>
<evidence type="ECO:0000313" key="3">
    <source>
        <dbReference type="Proteomes" id="UP001604277"/>
    </source>
</evidence>
<name>A0ABD1TRK7_9LAMI</name>
<dbReference type="AlphaFoldDB" id="A0ABD1TRK7"/>
<dbReference type="EMBL" id="JBFOLJ010000008">
    <property type="protein sequence ID" value="KAL2515376.1"/>
    <property type="molecule type" value="Genomic_DNA"/>
</dbReference>
<dbReference type="Proteomes" id="UP001604277">
    <property type="component" value="Unassembled WGS sequence"/>
</dbReference>
<feature type="signal peptide" evidence="1">
    <location>
        <begin position="1"/>
        <end position="17"/>
    </location>
</feature>
<evidence type="ECO:0000256" key="1">
    <source>
        <dbReference type="SAM" id="SignalP"/>
    </source>
</evidence>
<keyword evidence="1" id="KW-0732">Signal</keyword>
<feature type="chain" id="PRO_5044851608" evidence="1">
    <location>
        <begin position="18"/>
        <end position="117"/>
    </location>
</feature>
<protein>
    <submittedName>
        <fullName evidence="2">Uncharacterized protein</fullName>
    </submittedName>
</protein>
<comment type="caution">
    <text evidence="2">The sequence shown here is derived from an EMBL/GenBank/DDBJ whole genome shotgun (WGS) entry which is preliminary data.</text>
</comment>
<keyword evidence="3" id="KW-1185">Reference proteome</keyword>
<reference evidence="3" key="1">
    <citation type="submission" date="2024-07" db="EMBL/GenBank/DDBJ databases">
        <title>Two chromosome-level genome assemblies of Korean endemic species Abeliophyllum distichum and Forsythia ovata (Oleaceae).</title>
        <authorList>
            <person name="Jang H."/>
        </authorList>
    </citation>
    <scope>NUCLEOTIDE SEQUENCE [LARGE SCALE GENOMIC DNA]</scope>
</reference>
<sequence length="117" mass="12526">MFLISCAILGLPHHALGVAPRASVAAVLSQELCPSHIHPTVSSRIPIDGAHLVESPNSTLQVVGNTILTLDGWPIARIQVDIDPIEVPHQDTCNPTYTCPKVPHAPQGPIFLDDPTY</sequence>